<gene>
    <name evidence="2" type="ORF">DC078_10180</name>
</gene>
<dbReference type="CDD" id="cd01829">
    <property type="entry name" value="SGNH_hydrolase_peri2"/>
    <property type="match status" value="1"/>
</dbReference>
<dbReference type="Pfam" id="PF04311">
    <property type="entry name" value="DUF459"/>
    <property type="match status" value="1"/>
</dbReference>
<evidence type="ECO:0008006" key="4">
    <source>
        <dbReference type="Google" id="ProtNLM"/>
    </source>
</evidence>
<evidence type="ECO:0000313" key="3">
    <source>
        <dbReference type="Proteomes" id="UP000245217"/>
    </source>
</evidence>
<name>A0ABX5KZZ8_9GAMM</name>
<reference evidence="3" key="1">
    <citation type="submission" date="2018-05" db="EMBL/GenBank/DDBJ databases">
        <title>Ignatzschineria dubaiensis sp. nov., isolated from necrotic foot tissues of dromedaries (Camelus dromedarius) and associated maggots in Dubai, United Arab Emirates.</title>
        <authorList>
            <person name="Tsang C.C."/>
            <person name="Tang J.Y.M."/>
            <person name="Fong J.Y.H."/>
            <person name="Kinne J."/>
            <person name="Lee H.H."/>
            <person name="Joseph M."/>
            <person name="Jose S."/>
            <person name="Schuster R.K."/>
            <person name="Tang Y."/>
            <person name="Sivakumar S."/>
            <person name="Chen J.H.K."/>
            <person name="Teng J.L.L."/>
            <person name="Lau S.K.P."/>
            <person name="Wernery U."/>
            <person name="Woo P.C.Y."/>
        </authorList>
    </citation>
    <scope>NUCLEOTIDE SEQUENCE [LARGE SCALE GENOMIC DNA]</scope>
    <source>
        <strain evidence="3">UAE-HKU58</strain>
    </source>
</reference>
<evidence type="ECO:0000313" key="2">
    <source>
        <dbReference type="EMBL" id="PWD89090.1"/>
    </source>
</evidence>
<dbReference type="Proteomes" id="UP000245217">
    <property type="component" value="Unassembled WGS sequence"/>
</dbReference>
<comment type="caution">
    <text evidence="2">The sequence shown here is derived from an EMBL/GenBank/DDBJ whole genome shotgun (WGS) entry which is preliminary data.</text>
</comment>
<feature type="region of interest" description="Disordered" evidence="1">
    <location>
        <begin position="384"/>
        <end position="509"/>
    </location>
</feature>
<dbReference type="InterPro" id="IPR036514">
    <property type="entry name" value="SGNH_hydro_sf"/>
</dbReference>
<feature type="compositionally biased region" description="Basic and acidic residues" evidence="1">
    <location>
        <begin position="419"/>
        <end position="470"/>
    </location>
</feature>
<dbReference type="Gene3D" id="3.40.50.1110">
    <property type="entry name" value="SGNH hydrolase"/>
    <property type="match status" value="1"/>
</dbReference>
<dbReference type="SUPFAM" id="SSF52266">
    <property type="entry name" value="SGNH hydrolase"/>
    <property type="match status" value="1"/>
</dbReference>
<sequence length="509" mass="57431">MRAKVAYILIITVAGMLFLFRESVNTYWMQSYHQDSPLMEIERWITGKKSEFIDSIFVDSIVEEDQLDQIAGQTAGQIKDGVAERDHAVMAGQSIDERPSSVDQMHEMNLSGDQQTLKEREVAKEGPKEAPEAEAEEVIVMDFVGPEFPQLPGTREVRAGDKLFFVGDSMMQGVAPRIKQALYQKEGIDGVDLSKQSTGLSYPNFYNWPKVVEETLAKDQDIRVMVVYLGANDPWDFPVPGRKQYLRFKSAEWERAYRSRIRQILLSAKAHDIPVIWLGAPCMRKDKLHNDMIYLNRLYQAEVERFNGYYLPTSEILGCSDAGYAAHVTTEKGQQRVRANDGIHFTVAGQRLVGNRVIDLLTIQSDDPEESAVEEITAEKKTTEKISKSTVAEAPAKKQAEVMQSTQTTQVTQGAKIRATTETKQPEREMREVSQESKRNGKADAKVASKEVKKQAAMSERKAQERRVTDRPIAPPLQLQSVPQEVEYPPSVKPNAIRSDGVEEGFIWE</sequence>
<dbReference type="EMBL" id="QEWV01000019">
    <property type="protein sequence ID" value="PWD89090.1"/>
    <property type="molecule type" value="Genomic_DNA"/>
</dbReference>
<evidence type="ECO:0000256" key="1">
    <source>
        <dbReference type="SAM" id="MobiDB-lite"/>
    </source>
</evidence>
<dbReference type="InterPro" id="IPR007407">
    <property type="entry name" value="DUF459"/>
</dbReference>
<organism evidence="2 3">
    <name type="scientific">Ignatzschineria cameli</name>
    <dbReference type="NCBI Taxonomy" id="2182793"/>
    <lineage>
        <taxon>Bacteria</taxon>
        <taxon>Pseudomonadati</taxon>
        <taxon>Pseudomonadota</taxon>
        <taxon>Gammaproteobacteria</taxon>
        <taxon>Cardiobacteriales</taxon>
        <taxon>Ignatzschineriaceae</taxon>
        <taxon>Ignatzschineria</taxon>
    </lineage>
</organism>
<feature type="compositionally biased region" description="Low complexity" evidence="1">
    <location>
        <begin position="404"/>
        <end position="413"/>
    </location>
</feature>
<dbReference type="RefSeq" id="WP_109202417.1">
    <property type="nucleotide sequence ID" value="NZ_QEWS01000009.1"/>
</dbReference>
<keyword evidence="3" id="KW-1185">Reference proteome</keyword>
<proteinExistence type="predicted"/>
<accession>A0ABX5KZZ8</accession>
<protein>
    <recommendedName>
        <fullName evidence="4">DUF459 domain-containing protein</fullName>
    </recommendedName>
</protein>